<dbReference type="Pfam" id="PF03349">
    <property type="entry name" value="Toluene_X"/>
    <property type="match status" value="1"/>
</dbReference>
<comment type="similarity">
    <text evidence="2">Belongs to the OmpP1/FadL family.</text>
</comment>
<keyword evidence="4" id="KW-0812">Transmembrane</keyword>
<evidence type="ECO:0000256" key="1">
    <source>
        <dbReference type="ARBA" id="ARBA00004571"/>
    </source>
</evidence>
<feature type="signal peptide" evidence="8">
    <location>
        <begin position="1"/>
        <end position="29"/>
    </location>
</feature>
<evidence type="ECO:0000256" key="5">
    <source>
        <dbReference type="ARBA" id="ARBA00022729"/>
    </source>
</evidence>
<accession>A0A9E5MQ12</accession>
<evidence type="ECO:0000313" key="10">
    <source>
        <dbReference type="Proteomes" id="UP000787472"/>
    </source>
</evidence>
<sequence length="411" mass="43948">MLLCRRAGFTSACAIFTLAGCLPVSQAFAGGLWLNEYGDFSGGRASAGAAAGVDDASTMLHNPASMTRLKGSQLSVTAAALQPSLKFSQERGSASGPGGGNGGDAGVFSPSGGVFYVSDVDSERWDMGIYFSGLAGNGLEYDDGWVGRYQATESSLMIAALAPTIAYRISDRLSVGGSFQIYAASLNVELRTPPLPASGKAGRVALDGTDVDGGYTLGVLYELSDTTRLGINYQSELDPDYSGDLELKGTPLSIETNTELVMAQKVRLGVHHQLNERLSLEFTLGWDDWSALDQVFVSTQIVSGGLQKKSRDTTHTALGFQYQLSDHLKMTSGVSYDTNPIDADYRTADLPLDRQVKAAAGLEYQPDTSWKLAAYANYTDLGSNKINAATWRGEYDTAALYQLGFSFSWMY</sequence>
<protein>
    <recommendedName>
        <fullName evidence="11">Long-chain fatty acid transport protein</fullName>
    </recommendedName>
</protein>
<evidence type="ECO:0008006" key="11">
    <source>
        <dbReference type="Google" id="ProtNLM"/>
    </source>
</evidence>
<proteinExistence type="inferred from homology"/>
<evidence type="ECO:0000256" key="7">
    <source>
        <dbReference type="ARBA" id="ARBA00023237"/>
    </source>
</evidence>
<feature type="chain" id="PRO_5039073641" description="Long-chain fatty acid transport protein" evidence="8">
    <location>
        <begin position="30"/>
        <end position="411"/>
    </location>
</feature>
<evidence type="ECO:0000313" key="9">
    <source>
        <dbReference type="EMBL" id="NHO68228.1"/>
    </source>
</evidence>
<dbReference type="EMBL" id="JAAONZ010000026">
    <property type="protein sequence ID" value="NHO68228.1"/>
    <property type="molecule type" value="Genomic_DNA"/>
</dbReference>
<dbReference type="RefSeq" id="WP_167192022.1">
    <property type="nucleotide sequence ID" value="NZ_JAAONZ010000026.1"/>
</dbReference>
<dbReference type="GO" id="GO:0009279">
    <property type="term" value="C:cell outer membrane"/>
    <property type="evidence" value="ECO:0007669"/>
    <property type="project" value="UniProtKB-SubCell"/>
</dbReference>
<dbReference type="Proteomes" id="UP000787472">
    <property type="component" value="Unassembled WGS sequence"/>
</dbReference>
<evidence type="ECO:0000256" key="6">
    <source>
        <dbReference type="ARBA" id="ARBA00023136"/>
    </source>
</evidence>
<keyword evidence="6" id="KW-0472">Membrane</keyword>
<dbReference type="SUPFAM" id="SSF56935">
    <property type="entry name" value="Porins"/>
    <property type="match status" value="1"/>
</dbReference>
<keyword evidence="10" id="KW-1185">Reference proteome</keyword>
<name>A0A9E5MQ12_9GAMM</name>
<evidence type="ECO:0000256" key="4">
    <source>
        <dbReference type="ARBA" id="ARBA00022692"/>
    </source>
</evidence>
<keyword evidence="5 8" id="KW-0732">Signal</keyword>
<dbReference type="AlphaFoldDB" id="A0A9E5MQ12"/>
<comment type="caution">
    <text evidence="9">The sequence shown here is derived from an EMBL/GenBank/DDBJ whole genome shotgun (WGS) entry which is preliminary data.</text>
</comment>
<evidence type="ECO:0000256" key="8">
    <source>
        <dbReference type="SAM" id="SignalP"/>
    </source>
</evidence>
<dbReference type="GO" id="GO:0015483">
    <property type="term" value="F:long-chain fatty acid transporting porin activity"/>
    <property type="evidence" value="ECO:0007669"/>
    <property type="project" value="TreeGrafter"/>
</dbReference>
<dbReference type="PANTHER" id="PTHR35093:SF8">
    <property type="entry name" value="OUTER MEMBRANE PROTEIN NMB0088-RELATED"/>
    <property type="match status" value="1"/>
</dbReference>
<dbReference type="Gene3D" id="2.40.160.60">
    <property type="entry name" value="Outer membrane protein transport protein (OMPP1/FadL/TodX)"/>
    <property type="match status" value="1"/>
</dbReference>
<evidence type="ECO:0000256" key="2">
    <source>
        <dbReference type="ARBA" id="ARBA00008163"/>
    </source>
</evidence>
<keyword evidence="3" id="KW-1134">Transmembrane beta strand</keyword>
<dbReference type="InterPro" id="IPR005017">
    <property type="entry name" value="OMPP1/FadL/TodX"/>
</dbReference>
<keyword evidence="7" id="KW-0998">Cell outer membrane</keyword>
<comment type="subcellular location">
    <subcellularLocation>
        <location evidence="1">Cell outer membrane</location>
        <topology evidence="1">Multi-pass membrane protein</topology>
    </subcellularLocation>
</comment>
<gene>
    <name evidence="9" type="ORF">G8770_21980</name>
</gene>
<evidence type="ECO:0000256" key="3">
    <source>
        <dbReference type="ARBA" id="ARBA00022452"/>
    </source>
</evidence>
<dbReference type="PANTHER" id="PTHR35093">
    <property type="entry name" value="OUTER MEMBRANE PROTEIN NMB0088-RELATED"/>
    <property type="match status" value="1"/>
</dbReference>
<organism evidence="9 10">
    <name type="scientific">Pseudomaricurvus hydrocarbonicus</name>
    <dbReference type="NCBI Taxonomy" id="1470433"/>
    <lineage>
        <taxon>Bacteria</taxon>
        <taxon>Pseudomonadati</taxon>
        <taxon>Pseudomonadota</taxon>
        <taxon>Gammaproteobacteria</taxon>
        <taxon>Cellvibrionales</taxon>
        <taxon>Cellvibrionaceae</taxon>
        <taxon>Pseudomaricurvus</taxon>
    </lineage>
</organism>
<reference evidence="9" key="1">
    <citation type="submission" date="2020-03" db="EMBL/GenBank/DDBJ databases">
        <authorList>
            <person name="Guo F."/>
        </authorList>
    </citation>
    <scope>NUCLEOTIDE SEQUENCE</scope>
    <source>
        <strain evidence="9">JCM 30134</strain>
    </source>
</reference>
<dbReference type="PROSITE" id="PS51257">
    <property type="entry name" value="PROKAR_LIPOPROTEIN"/>
    <property type="match status" value="1"/>
</dbReference>